<dbReference type="InterPro" id="IPR050587">
    <property type="entry name" value="GNT1/Glycosyltrans_8"/>
</dbReference>
<dbReference type="PANTHER" id="PTHR11183">
    <property type="entry name" value="GLYCOGENIN SUBFAMILY MEMBER"/>
    <property type="match status" value="1"/>
</dbReference>
<reference evidence="1 2" key="1">
    <citation type="journal article" date="2018" name="Nat. Ecol. Evol.">
        <title>Genomic signatures of mitonuclear coevolution across populations of Tigriopus californicus.</title>
        <authorList>
            <person name="Barreto F.S."/>
            <person name="Watson E.T."/>
            <person name="Lima T.G."/>
            <person name="Willett C.S."/>
            <person name="Edmands S."/>
            <person name="Li W."/>
            <person name="Burton R.S."/>
        </authorList>
    </citation>
    <scope>NUCLEOTIDE SEQUENCE [LARGE SCALE GENOMIC DNA]</scope>
    <source>
        <strain evidence="1 2">San Diego</strain>
    </source>
</reference>
<organism evidence="1 2">
    <name type="scientific">Tigriopus californicus</name>
    <name type="common">Marine copepod</name>
    <dbReference type="NCBI Taxonomy" id="6832"/>
    <lineage>
        <taxon>Eukaryota</taxon>
        <taxon>Metazoa</taxon>
        <taxon>Ecdysozoa</taxon>
        <taxon>Arthropoda</taxon>
        <taxon>Crustacea</taxon>
        <taxon>Multicrustacea</taxon>
        <taxon>Hexanauplia</taxon>
        <taxon>Copepoda</taxon>
        <taxon>Harpacticoida</taxon>
        <taxon>Harpacticidae</taxon>
        <taxon>Tigriopus</taxon>
    </lineage>
</organism>
<evidence type="ECO:0000313" key="1">
    <source>
        <dbReference type="EMBL" id="TRY69114.1"/>
    </source>
</evidence>
<proteinExistence type="predicted"/>
<gene>
    <name evidence="1" type="ORF">TCAL_04448</name>
</gene>
<accession>A0A553NUL8</accession>
<dbReference type="Gene3D" id="3.90.550.10">
    <property type="entry name" value="Spore Coat Polysaccharide Biosynthesis Protein SpsA, Chain A"/>
    <property type="match status" value="1"/>
</dbReference>
<sequence length="393" mass="45583">MPKKRAVLLSIVILLSFVTWQWLLSVTVFATKKKTSQSHPTVKGDHAKHTLIDRNIALPYWNRSQTRRLASPSNAIHCVQKPLFLDQGSTFRRPIDVVAKRFAYVWYASSAMYLCSALTAFRLLQQLRAEGNTTHLDVDYVLIASESDLNNSSTSKKLLQQWSNLGGLIKRFPPLPYPELGTYEATYQRFRAFQLTEYDQVIAMDADGFPLQNLDHLLLFNLPGSIKLAAPQAYWFNHRGVVDTAEDRCPGIPLVLITSILLVIKPDMGLFDRVKQHFGSTRFQSKEYQFDMDILISEFCCHDEIFILPKYYGTLDSEFQMKEPLNFDLQECRNWKYMQYLHFSYNGKPWTRSKAMNAKYYSKSVSQDTLDVVKDWFKMAHHFCPKLISEHEF</sequence>
<evidence type="ECO:0000313" key="2">
    <source>
        <dbReference type="Proteomes" id="UP000318571"/>
    </source>
</evidence>
<dbReference type="AlphaFoldDB" id="A0A553NUL8"/>
<keyword evidence="2" id="KW-1185">Reference proteome</keyword>
<dbReference type="SUPFAM" id="SSF53448">
    <property type="entry name" value="Nucleotide-diphospho-sugar transferases"/>
    <property type="match status" value="1"/>
</dbReference>
<dbReference type="EMBL" id="VCGU01000010">
    <property type="protein sequence ID" value="TRY69114.1"/>
    <property type="molecule type" value="Genomic_DNA"/>
</dbReference>
<protein>
    <recommendedName>
        <fullName evidence="3">Nucleotide-diphospho-sugar transferase</fullName>
    </recommendedName>
</protein>
<dbReference type="OrthoDB" id="2014201at2759"/>
<evidence type="ECO:0008006" key="3">
    <source>
        <dbReference type="Google" id="ProtNLM"/>
    </source>
</evidence>
<dbReference type="InterPro" id="IPR029044">
    <property type="entry name" value="Nucleotide-diphossugar_trans"/>
</dbReference>
<dbReference type="Proteomes" id="UP000318571">
    <property type="component" value="Chromosome 1"/>
</dbReference>
<comment type="caution">
    <text evidence="1">The sequence shown here is derived from an EMBL/GenBank/DDBJ whole genome shotgun (WGS) entry which is preliminary data.</text>
</comment>
<name>A0A553NUL8_TIGCA</name>
<dbReference type="STRING" id="6832.A0A553NUL8"/>